<dbReference type="InterPro" id="IPR021136">
    <property type="entry name" value="Flagellar_hook_control-like_C"/>
</dbReference>
<comment type="caution">
    <text evidence="3">The sequence shown here is derived from an EMBL/GenBank/DDBJ whole genome shotgun (WGS) entry which is preliminary data.</text>
</comment>
<name>A0ABT2DC44_9BURK</name>
<evidence type="ECO:0000313" key="4">
    <source>
        <dbReference type="Proteomes" id="UP001206126"/>
    </source>
</evidence>
<accession>A0ABT2DC44</accession>
<evidence type="ECO:0000313" key="3">
    <source>
        <dbReference type="EMBL" id="MCS0808903.1"/>
    </source>
</evidence>
<dbReference type="PANTHER" id="PTHR37533:SF2">
    <property type="entry name" value="FLAGELLAR HOOK-LENGTH CONTROL PROTEIN"/>
    <property type="match status" value="1"/>
</dbReference>
<keyword evidence="3" id="KW-0966">Cell projection</keyword>
<keyword evidence="3" id="KW-0969">Cilium</keyword>
<evidence type="ECO:0000259" key="2">
    <source>
        <dbReference type="Pfam" id="PF02120"/>
    </source>
</evidence>
<dbReference type="CDD" id="cd17470">
    <property type="entry name" value="T3SS_Flik_C"/>
    <property type="match status" value="1"/>
</dbReference>
<sequence length="383" mass="37900">MNLTITNLPPAGPADTAAVVQAADGAAMPPAGLPPAAGFSQWLDDLAAALPLDAAGTGADDAAPDAPHAGDQADACTDPAQDAAAVPQQPMPSLAAMAMPLVPAGTLAPAAAPLPLAQPGEAGGTADMPVQATAQQAATRAAMAAGAVPMVTPAPLASPAAVDESLRANDAPPHAAQATDGADATQLPAAPRNAVPAAASERNAAGDSPAPAAAGTAPGWGVAAPSANNAPTSGPAPVVLAGQPAAWRQALHEALGERLRVQAGNNIEQAVIRLEPPDLGRVDISIRHSAGTLQVALSATHSEVVRQLQNVSDNLRNDLAGRQYAEVTVSVSQTPRAQQGGFAGFGDQQQRQRQGGREPEDAAPGLALADAGGDNAFSLKGRE</sequence>
<feature type="domain" description="Flagellar hook-length control protein-like C-terminal" evidence="2">
    <location>
        <begin position="257"/>
        <end position="339"/>
    </location>
</feature>
<organism evidence="3 4">
    <name type="scientific">Massilia agilis</name>
    <dbReference type="NCBI Taxonomy" id="1811226"/>
    <lineage>
        <taxon>Bacteria</taxon>
        <taxon>Pseudomonadati</taxon>
        <taxon>Pseudomonadota</taxon>
        <taxon>Betaproteobacteria</taxon>
        <taxon>Burkholderiales</taxon>
        <taxon>Oxalobacteraceae</taxon>
        <taxon>Telluria group</taxon>
        <taxon>Massilia</taxon>
    </lineage>
</organism>
<feature type="region of interest" description="Disordered" evidence="1">
    <location>
        <begin position="336"/>
        <end position="383"/>
    </location>
</feature>
<dbReference type="Pfam" id="PF02120">
    <property type="entry name" value="Flg_hook"/>
    <property type="match status" value="1"/>
</dbReference>
<dbReference type="InterPro" id="IPR038610">
    <property type="entry name" value="FliK-like_C_sf"/>
</dbReference>
<keyword evidence="3" id="KW-0282">Flagellum</keyword>
<dbReference type="PANTHER" id="PTHR37533">
    <property type="entry name" value="FLAGELLAR HOOK-LENGTH CONTROL PROTEIN"/>
    <property type="match status" value="1"/>
</dbReference>
<dbReference type="InterPro" id="IPR052563">
    <property type="entry name" value="FliK"/>
</dbReference>
<protein>
    <submittedName>
        <fullName evidence="3">Flagellar hook-length control protein FliK</fullName>
    </submittedName>
</protein>
<reference evidence="3 4" key="1">
    <citation type="submission" date="2022-08" db="EMBL/GenBank/DDBJ databases">
        <title>Reclassification of Massilia species as members of the genera Telluria, Duganella, Pseudoduganella, Mokoshia gen. nov. and Zemynaea gen. nov. using orthogonal and non-orthogonal genome-based approaches.</title>
        <authorList>
            <person name="Bowman J.P."/>
        </authorList>
    </citation>
    <scope>NUCLEOTIDE SEQUENCE [LARGE SCALE GENOMIC DNA]</scope>
    <source>
        <strain evidence="3 4">JCM 31605</strain>
    </source>
</reference>
<feature type="compositionally biased region" description="Low complexity" evidence="1">
    <location>
        <begin position="362"/>
        <end position="374"/>
    </location>
</feature>
<dbReference type="Proteomes" id="UP001206126">
    <property type="component" value="Unassembled WGS sequence"/>
</dbReference>
<feature type="compositionally biased region" description="Low complexity" evidence="1">
    <location>
        <begin position="336"/>
        <end position="353"/>
    </location>
</feature>
<proteinExistence type="predicted"/>
<dbReference type="EMBL" id="JANUHB010000002">
    <property type="protein sequence ID" value="MCS0808903.1"/>
    <property type="molecule type" value="Genomic_DNA"/>
</dbReference>
<feature type="region of interest" description="Disordered" evidence="1">
    <location>
        <begin position="191"/>
        <end position="217"/>
    </location>
</feature>
<dbReference type="RefSeq" id="WP_258822654.1">
    <property type="nucleotide sequence ID" value="NZ_JANUHB010000002.1"/>
</dbReference>
<keyword evidence="4" id="KW-1185">Reference proteome</keyword>
<dbReference type="Gene3D" id="3.30.750.140">
    <property type="match status" value="1"/>
</dbReference>
<evidence type="ECO:0000256" key="1">
    <source>
        <dbReference type="SAM" id="MobiDB-lite"/>
    </source>
</evidence>
<gene>
    <name evidence="3" type="ORF">NX774_13320</name>
</gene>